<evidence type="ECO:0000256" key="2">
    <source>
        <dbReference type="ARBA" id="ARBA00022452"/>
    </source>
</evidence>
<evidence type="ECO:0000256" key="1">
    <source>
        <dbReference type="ARBA" id="ARBA00007780"/>
    </source>
</evidence>
<dbReference type="PANTHER" id="PTHR11743">
    <property type="entry name" value="VOLTAGE-DEPENDENT ANION-SELECTIVE CHANNEL"/>
    <property type="match status" value="1"/>
</dbReference>
<evidence type="ECO:0000313" key="5">
    <source>
        <dbReference type="Proteomes" id="UP001306508"/>
    </source>
</evidence>
<organism evidence="4 5">
    <name type="scientific">Arxiozyma heterogenica</name>
    <dbReference type="NCBI Taxonomy" id="278026"/>
    <lineage>
        <taxon>Eukaryota</taxon>
        <taxon>Fungi</taxon>
        <taxon>Dikarya</taxon>
        <taxon>Ascomycota</taxon>
        <taxon>Saccharomycotina</taxon>
        <taxon>Saccharomycetes</taxon>
        <taxon>Saccharomycetales</taxon>
        <taxon>Saccharomycetaceae</taxon>
        <taxon>Arxiozyma</taxon>
    </lineage>
</organism>
<keyword evidence="3" id="KW-0406">Ion transport</keyword>
<proteinExistence type="inferred from homology"/>
<accession>A0AAN8A6R8</accession>
<comment type="caution">
    <text evidence="4">The sequence shown here is derived from an EMBL/GenBank/DDBJ whole genome shotgun (WGS) entry which is preliminary data.</text>
</comment>
<keyword evidence="2" id="KW-0472">Membrane</keyword>
<dbReference type="AlphaFoldDB" id="A0AAN8A6R8"/>
<name>A0AAN8A6R8_9SACH</name>
<dbReference type="PROSITE" id="PS00558">
    <property type="entry name" value="EUKARYOTIC_PORIN"/>
    <property type="match status" value="1"/>
</dbReference>
<dbReference type="Proteomes" id="UP001306508">
    <property type="component" value="Unassembled WGS sequence"/>
</dbReference>
<evidence type="ECO:0000313" key="4">
    <source>
        <dbReference type="EMBL" id="KAK5779237.1"/>
    </source>
</evidence>
<comment type="similarity">
    <text evidence="1">Belongs to the eukaryotic mitochondrial porin family.</text>
</comment>
<keyword evidence="3" id="KW-0626">Porin</keyword>
<dbReference type="GO" id="GO:0046930">
    <property type="term" value="C:pore complex"/>
    <property type="evidence" value="ECO:0007669"/>
    <property type="project" value="UniProtKB-KW"/>
</dbReference>
<keyword evidence="2" id="KW-0812">Transmembrane</keyword>
<dbReference type="InterPro" id="IPR027246">
    <property type="entry name" value="Porin_Euk/Tom40"/>
</dbReference>
<dbReference type="GO" id="GO:0005741">
    <property type="term" value="C:mitochondrial outer membrane"/>
    <property type="evidence" value="ECO:0007669"/>
    <property type="project" value="InterPro"/>
</dbReference>
<dbReference type="GO" id="GO:0008308">
    <property type="term" value="F:voltage-gated monoatomic anion channel activity"/>
    <property type="evidence" value="ECO:0007669"/>
    <property type="project" value="InterPro"/>
</dbReference>
<dbReference type="InterPro" id="IPR001925">
    <property type="entry name" value="Porin_Euk"/>
</dbReference>
<dbReference type="InterPro" id="IPR023614">
    <property type="entry name" value="Porin_dom_sf"/>
</dbReference>
<dbReference type="Pfam" id="PF01459">
    <property type="entry name" value="Porin_3"/>
    <property type="match status" value="2"/>
</dbReference>
<sequence>MSVAPFFSDIFQNINTLLNKDFFHNVPTAVNISTTTKSGLKFNVNGKQLSKDAPLQTGIEARFFDKSTGLLLSQGWTNKNRLDTRIELSSLAPGLKTDFFTSIIPNQNKFVASESTSMSNTPNTTTTTTNITAAANTGRHNNNSTVDEKLESVSNTTKDMIKTAIVNVSFVQPFFAAKATFDLLKKPSIIGNLTLAHDGFVAGTEVGYDLTSGFIYRYAVALAYRTKGCNVGISINDEQLTTASFFQNVSKSLQVGSKATLNPKLGSNVNVEFATKYLPDPSSQIKAKITDVGKLTLSYKQNLKAGVTLGIGASLDALKLDEPLQKVGWSLSFVTP</sequence>
<keyword evidence="3" id="KW-0813">Transport</keyword>
<reference evidence="5" key="1">
    <citation type="submission" date="2023-07" db="EMBL/GenBank/DDBJ databases">
        <title>A draft genome of Kazachstania heterogenica Y-27499.</title>
        <authorList>
            <person name="Donic C."/>
            <person name="Kralova J.S."/>
            <person name="Fidel L."/>
            <person name="Ben-Dor S."/>
            <person name="Jung S."/>
        </authorList>
    </citation>
    <scope>NUCLEOTIDE SEQUENCE [LARGE SCALE GENOMIC DNA]</scope>
    <source>
        <strain evidence="5">Y27499</strain>
    </source>
</reference>
<dbReference type="Gene3D" id="2.40.160.10">
    <property type="entry name" value="Porin"/>
    <property type="match status" value="1"/>
</dbReference>
<dbReference type="EMBL" id="JAWIZZ010000047">
    <property type="protein sequence ID" value="KAK5779237.1"/>
    <property type="molecule type" value="Genomic_DNA"/>
</dbReference>
<dbReference type="PANTHER" id="PTHR11743:SF70">
    <property type="entry name" value="GH26960P-RELATED"/>
    <property type="match status" value="1"/>
</dbReference>
<evidence type="ECO:0000256" key="3">
    <source>
        <dbReference type="ARBA" id="ARBA00023114"/>
    </source>
</evidence>
<keyword evidence="2" id="KW-1134">Transmembrane beta strand</keyword>
<dbReference type="GO" id="GO:0015288">
    <property type="term" value="F:porin activity"/>
    <property type="evidence" value="ECO:0007669"/>
    <property type="project" value="UniProtKB-KW"/>
</dbReference>
<gene>
    <name evidence="4" type="ORF">RI543_003125</name>
</gene>
<protein>
    <submittedName>
        <fullName evidence="4">Uncharacterized protein</fullName>
    </submittedName>
</protein>
<dbReference type="CDD" id="cd07306">
    <property type="entry name" value="Porin3_VDAC"/>
    <property type="match status" value="1"/>
</dbReference>
<keyword evidence="5" id="KW-1185">Reference proteome</keyword>